<proteinExistence type="predicted"/>
<feature type="compositionally biased region" description="Basic residues" evidence="1">
    <location>
        <begin position="157"/>
        <end position="176"/>
    </location>
</feature>
<name>A0AAD5LVQ0_PYTIN</name>
<gene>
    <name evidence="2" type="ORF">P43SY_004238</name>
</gene>
<evidence type="ECO:0000256" key="1">
    <source>
        <dbReference type="SAM" id="MobiDB-lite"/>
    </source>
</evidence>
<feature type="region of interest" description="Disordered" evidence="1">
    <location>
        <begin position="207"/>
        <end position="231"/>
    </location>
</feature>
<organism evidence="2 3">
    <name type="scientific">Pythium insidiosum</name>
    <name type="common">Pythiosis disease agent</name>
    <dbReference type="NCBI Taxonomy" id="114742"/>
    <lineage>
        <taxon>Eukaryota</taxon>
        <taxon>Sar</taxon>
        <taxon>Stramenopiles</taxon>
        <taxon>Oomycota</taxon>
        <taxon>Peronosporomycetes</taxon>
        <taxon>Pythiales</taxon>
        <taxon>Pythiaceae</taxon>
        <taxon>Pythium</taxon>
    </lineage>
</organism>
<feature type="compositionally biased region" description="Basic and acidic residues" evidence="1">
    <location>
        <begin position="88"/>
        <end position="98"/>
    </location>
</feature>
<feature type="region of interest" description="Disordered" evidence="1">
    <location>
        <begin position="61"/>
        <end position="100"/>
    </location>
</feature>
<comment type="caution">
    <text evidence="2">The sequence shown here is derived from an EMBL/GenBank/DDBJ whole genome shotgun (WGS) entry which is preliminary data.</text>
</comment>
<reference evidence="2" key="1">
    <citation type="submission" date="2021-12" db="EMBL/GenBank/DDBJ databases">
        <title>Prjna785345.</title>
        <authorList>
            <person name="Rujirawat T."/>
            <person name="Krajaejun T."/>
        </authorList>
    </citation>
    <scope>NUCLEOTIDE SEQUENCE</scope>
    <source>
        <strain evidence="2">Pi057C3</strain>
    </source>
</reference>
<keyword evidence="3" id="KW-1185">Reference proteome</keyword>
<dbReference type="Proteomes" id="UP001209570">
    <property type="component" value="Unassembled WGS sequence"/>
</dbReference>
<evidence type="ECO:0000313" key="2">
    <source>
        <dbReference type="EMBL" id="KAJ0394791.1"/>
    </source>
</evidence>
<sequence>MQLLPRWRVAALRSAHRRSVRALATPAALRSRVYPASQRALFWSEASSFFARVTTAQRPAAASSSSSIVRSTQPDAEAATGGAGFSEQRPESDQDRARRSVQALVHTLRHSSSAAQASAIWRQLATHRAVFTRDGRVWFAEGPVGDHKSDTDGLSHTHTHSHSSHSSHGHSHGRGVRPRAGELLLRMVSVAEHLEITKHGHGDRVLASLADDDGDDGSPGALPRPAGAGGVLLGGGGGARLRGPGAGPLGRPDAPGSFVETLERQRRDVRTHALLQTRADADDRAVVAAVVDGAVDERHRVDALYVGALGRLQAHSKIVKRVAPLAADLSPFLRHRPALQAVLSASAMERHGALARALVDQAADAFPALTLSARQYTTALHACLRVDPKTPESLAHALQIYRRMTQDAGYVLAPTEWSMLFNASVYLADDAAAVELFAAYPQHCIAPFQTRFVHALRTACRFERFDAVPQLIDAWTAADARLGRTQAETASASASAAEAEATCLNKILWEMLKRSPSVAQLSAVLHRMEARHAAAGAIVVRRLVDRFFSELDGDRSPVRRFLDVWEACPSVIQRTPFVLHLLVSECMARAWEHECEALLAYAVAHGMALPMPTTVVFLEQLAARGELARVALLGDMIVDGGAIGLCAPPSAAASSALHEEREEDEQDKTREQQHYAQFFELLLKCHLFRERYEDVVRIAERCELAARFPHHATLAAMVRDAESML</sequence>
<dbReference type="EMBL" id="JAKCXM010000383">
    <property type="protein sequence ID" value="KAJ0394791.1"/>
    <property type="molecule type" value="Genomic_DNA"/>
</dbReference>
<dbReference type="AlphaFoldDB" id="A0AAD5LVQ0"/>
<protein>
    <submittedName>
        <fullName evidence="2">Uncharacterized protein</fullName>
    </submittedName>
</protein>
<evidence type="ECO:0000313" key="3">
    <source>
        <dbReference type="Proteomes" id="UP001209570"/>
    </source>
</evidence>
<feature type="region of interest" description="Disordered" evidence="1">
    <location>
        <begin position="147"/>
        <end position="176"/>
    </location>
</feature>
<accession>A0AAD5LVQ0</accession>